<accession>A0ABN5RFR9</accession>
<protein>
    <submittedName>
        <fullName evidence="1">Uncharacterized protein</fullName>
    </submittedName>
</protein>
<keyword evidence="1" id="KW-0614">Plasmid</keyword>
<organism evidence="1 2">
    <name type="scientific">Borrelia garinii subsp. bavariensis (strain ATCC BAA-2496 / DSM 23469 / PBi)</name>
    <name type="common">Borreliella bavariensis</name>
    <dbReference type="NCBI Taxonomy" id="290434"/>
    <lineage>
        <taxon>Bacteria</taxon>
        <taxon>Pseudomonadati</taxon>
        <taxon>Spirochaetota</taxon>
        <taxon>Spirochaetia</taxon>
        <taxon>Spirochaetales</taxon>
        <taxon>Borreliaceae</taxon>
        <taxon>Borreliella</taxon>
    </lineage>
</organism>
<evidence type="ECO:0000313" key="2">
    <source>
        <dbReference type="Proteomes" id="UP000274630"/>
    </source>
</evidence>
<gene>
    <name evidence="1" type="ORF">DB299_04900</name>
</gene>
<dbReference type="Pfam" id="PF02890">
    <property type="entry name" value="DUF226"/>
    <property type="match status" value="1"/>
</dbReference>
<keyword evidence="2" id="KW-1185">Reference proteome</keyword>
<evidence type="ECO:0000313" key="1">
    <source>
        <dbReference type="EMBL" id="AZA27226.1"/>
    </source>
</evidence>
<proteinExistence type="predicted"/>
<dbReference type="InterPro" id="IPR004180">
    <property type="entry name" value="DUF226_BOR_spp"/>
</dbReference>
<dbReference type="Proteomes" id="UP000274630">
    <property type="component" value="Plasmid lp25_cp32-3"/>
</dbReference>
<dbReference type="EMBL" id="CP028874">
    <property type="protein sequence ID" value="AZA27226.1"/>
    <property type="molecule type" value="Genomic_DNA"/>
</dbReference>
<geneLocation type="plasmid" evidence="1 2">
    <name>lp25_cp32-3</name>
</geneLocation>
<sequence length="187" mass="23096">MKSVLERLKNKKKEIIKKSRKPEIFIKKEILNERTIYHTKMLMDLYKFEINRYKKNKFLILFRELFNQEKLEGLNLFSIKENDKFLGIFYGYRKPIKNIITRYKDNGIIKSYTFSKVYYIEFKFKKGSVFCYLRSLARLIKKERINKKYFQAFINMLNRLEKEVYRFYCKELPDEGIINKWIEKILK</sequence>
<name>A0ABN5RFR9_BORGP</name>
<reference evidence="2" key="1">
    <citation type="submission" date="2018-04" db="EMBL/GenBank/DDBJ databases">
        <title>Whole Genome Assembly of Borrelia bavariensis PBi.</title>
        <authorList>
            <person name="Margos G."/>
        </authorList>
    </citation>
    <scope>NUCLEOTIDE SEQUENCE [LARGE SCALE GENOMIC DNA]</scope>
    <source>
        <strain evidence="2">PBi</strain>
        <plasmid evidence="2">lp25_cp32-3</plasmid>
    </source>
</reference>
<dbReference type="RefSeq" id="WP_123772004.1">
    <property type="nucleotide sequence ID" value="NZ_CP028874.1"/>
</dbReference>